<dbReference type="InterPro" id="IPR002931">
    <property type="entry name" value="Transglutaminase-like"/>
</dbReference>
<protein>
    <submittedName>
        <fullName evidence="4">Transglutaminase-like enzyme, putative cysteine protease</fullName>
    </submittedName>
</protein>
<evidence type="ECO:0000313" key="4">
    <source>
        <dbReference type="EMBL" id="SFR67650.1"/>
    </source>
</evidence>
<dbReference type="Gene3D" id="3.10.620.30">
    <property type="match status" value="1"/>
</dbReference>
<dbReference type="GO" id="GO:0008233">
    <property type="term" value="F:peptidase activity"/>
    <property type="evidence" value="ECO:0007669"/>
    <property type="project" value="UniProtKB-KW"/>
</dbReference>
<accession>A0A1I6IMY8</accession>
<evidence type="ECO:0000256" key="1">
    <source>
        <dbReference type="SAM" id="MobiDB-lite"/>
    </source>
</evidence>
<dbReference type="SMART" id="SM00460">
    <property type="entry name" value="TGc"/>
    <property type="match status" value="1"/>
</dbReference>
<feature type="region of interest" description="Disordered" evidence="1">
    <location>
        <begin position="63"/>
        <end position="91"/>
    </location>
</feature>
<dbReference type="GO" id="GO:0006508">
    <property type="term" value="P:proteolysis"/>
    <property type="evidence" value="ECO:0007669"/>
    <property type="project" value="UniProtKB-KW"/>
</dbReference>
<keyword evidence="4" id="KW-0378">Hydrolase</keyword>
<feature type="compositionally biased region" description="Basic and acidic residues" evidence="1">
    <location>
        <begin position="910"/>
        <end position="922"/>
    </location>
</feature>
<dbReference type="InterPro" id="IPR025403">
    <property type="entry name" value="TgpA-like_C"/>
</dbReference>
<dbReference type="Pfam" id="PF13559">
    <property type="entry name" value="DUF4129"/>
    <property type="match status" value="1"/>
</dbReference>
<feature type="compositionally biased region" description="Basic and acidic residues" evidence="1">
    <location>
        <begin position="350"/>
        <end position="365"/>
    </location>
</feature>
<dbReference type="PANTHER" id="PTHR42736">
    <property type="entry name" value="PROTEIN-GLUTAMINE GAMMA-GLUTAMYLTRANSFERASE"/>
    <property type="match status" value="1"/>
</dbReference>
<dbReference type="PANTHER" id="PTHR42736:SF1">
    <property type="entry name" value="PROTEIN-GLUTAMINE GAMMA-GLUTAMYLTRANSFERASE"/>
    <property type="match status" value="1"/>
</dbReference>
<keyword evidence="4" id="KW-0645">Protease</keyword>
<feature type="region of interest" description="Disordered" evidence="1">
    <location>
        <begin position="896"/>
        <end position="935"/>
    </location>
</feature>
<keyword evidence="5" id="KW-1185">Reference proteome</keyword>
<proteinExistence type="predicted"/>
<gene>
    <name evidence="4" type="ORF">SAMN04488124_3387</name>
</gene>
<name>A0A1I6IMY8_9EURY</name>
<dbReference type="AlphaFoldDB" id="A0A1I6IMY8"/>
<sequence length="935" mass="97650">MADDRTTLDTGDGPSIARVVLVCCCVVAIVFSAALVAPLSTALDGVPAKSLVVLDAGRSGGESAGLGALSPTQRAPVGSDGSTGENPYRSLDSEVHFTVESDRPAYWRTGSYATYTDDGWRRTGETTPYDGDISPDARGDSVTYRVSLERDATALPTVWRPNTVTGIGGADPAVTTGRAVVVPSGVDAGTSYTAESTRPSREESVLRAAGTDYPSSLASRYTALPENAPPRVADLAANVTADADTPYEKAVAVERYLEANKGYSLSAGHDGGDPVSSFLFDMDEGYCEYFASSMAIMLRTQDVPARYVVGYSPGERTDEGEYTVRNMNAHAWVEVYFPDVGWVRFDPTPAEERRDAERRAYERQEGGSYRTAEPSESTAAETATPEATQTPSSTPTPEPTDTTEGDASTPTPDDAASTPTGPSSPEPVTISLDRDPVPGATVIVTVARGDSPAVGETVLFNGDPVGVTDEDGRVVASVPYASELTVSLASTDDQRASVRASRVGSAPVADGPSSVSYALDDPMLGVVPDERPTYPLQTNASLSFVGERVTNGEILVFATVADTPVVHGDVRVNGEQVAQTDSLGRAELTLPDSPGNVTVTVARGDVSGEGTFALDAFSVAVDRPSFPLPYTTATVRTRLGDDGVGGVPVSVDGERAVTTGPNGTATVTLPPASSVRIAAARYGQSSETTVSGMLSNAAALLGTLVVGVGAVLGGAYRRDWSLSAILARVGAVFDRLLAALVSGVRSTDVLVDGLRNAGRRVEALARGVVDRTVRVGELPGRFAAWVHACAETLRERGATATARVARRAGVADDPLDADARTIRDCWDEFRGHVSVPRQASRTPGELAAHAVSVDGLPAEPVAVVRDAFRDVEYGGRAPADRSAAVARALAEIRTAAESAEMSDSTDLTDSTERRSRDARETADTGPDADSAVTDE</sequence>
<organism evidence="4 5">
    <name type="scientific">Halogeometricum limi</name>
    <dbReference type="NCBI Taxonomy" id="555875"/>
    <lineage>
        <taxon>Archaea</taxon>
        <taxon>Methanobacteriati</taxon>
        <taxon>Methanobacteriota</taxon>
        <taxon>Stenosarchaea group</taxon>
        <taxon>Halobacteria</taxon>
        <taxon>Halobacteriales</taxon>
        <taxon>Haloferacaceae</taxon>
        <taxon>Halogeometricum</taxon>
    </lineage>
</organism>
<dbReference type="Proteomes" id="UP000243250">
    <property type="component" value="Unassembled WGS sequence"/>
</dbReference>
<feature type="compositionally biased region" description="Low complexity" evidence="1">
    <location>
        <begin position="371"/>
        <end position="421"/>
    </location>
</feature>
<dbReference type="RefSeq" id="WP_089883104.1">
    <property type="nucleotide sequence ID" value="NZ_FOYS01000006.1"/>
</dbReference>
<feature type="transmembrane region" description="Helical" evidence="2">
    <location>
        <begin position="20"/>
        <end position="39"/>
    </location>
</feature>
<feature type="region of interest" description="Disordered" evidence="1">
    <location>
        <begin position="350"/>
        <end position="436"/>
    </location>
</feature>
<reference evidence="5" key="1">
    <citation type="submission" date="2016-10" db="EMBL/GenBank/DDBJ databases">
        <authorList>
            <person name="Varghese N."/>
            <person name="Submissions S."/>
        </authorList>
    </citation>
    <scope>NUCLEOTIDE SEQUENCE [LARGE SCALE GENOMIC DNA]</scope>
    <source>
        <strain evidence="5">CGMCC 1.8711</strain>
    </source>
</reference>
<feature type="domain" description="Transglutaminase-like" evidence="3">
    <location>
        <begin position="279"/>
        <end position="349"/>
    </location>
</feature>
<dbReference type="SUPFAM" id="SSF54001">
    <property type="entry name" value="Cysteine proteinases"/>
    <property type="match status" value="1"/>
</dbReference>
<dbReference type="Pfam" id="PF01841">
    <property type="entry name" value="Transglut_core"/>
    <property type="match status" value="1"/>
</dbReference>
<dbReference type="OrthoDB" id="18481at2157"/>
<keyword evidence="2" id="KW-1133">Transmembrane helix</keyword>
<dbReference type="EMBL" id="FOYS01000006">
    <property type="protein sequence ID" value="SFR67650.1"/>
    <property type="molecule type" value="Genomic_DNA"/>
</dbReference>
<evidence type="ECO:0000256" key="2">
    <source>
        <dbReference type="SAM" id="Phobius"/>
    </source>
</evidence>
<evidence type="ECO:0000259" key="3">
    <source>
        <dbReference type="SMART" id="SM00460"/>
    </source>
</evidence>
<dbReference type="STRING" id="555875.SAMN04488124_3387"/>
<dbReference type="InterPro" id="IPR052901">
    <property type="entry name" value="Bact_TGase-like"/>
</dbReference>
<dbReference type="InterPro" id="IPR038765">
    <property type="entry name" value="Papain-like_cys_pep_sf"/>
</dbReference>
<keyword evidence="2" id="KW-0472">Membrane</keyword>
<keyword evidence="2" id="KW-0812">Transmembrane</keyword>
<evidence type="ECO:0000313" key="5">
    <source>
        <dbReference type="Proteomes" id="UP000243250"/>
    </source>
</evidence>